<accession>A0ABS3D2M7</accession>
<organism evidence="1 2">
    <name type="scientific">Bowmanella yangjiangensis</name>
    <dbReference type="NCBI Taxonomy" id="2811230"/>
    <lineage>
        <taxon>Bacteria</taxon>
        <taxon>Pseudomonadati</taxon>
        <taxon>Pseudomonadota</taxon>
        <taxon>Gammaproteobacteria</taxon>
        <taxon>Alteromonadales</taxon>
        <taxon>Alteromonadaceae</taxon>
        <taxon>Bowmanella</taxon>
    </lineage>
</organism>
<comment type="caution">
    <text evidence="1">The sequence shown here is derived from an EMBL/GenBank/DDBJ whole genome shotgun (WGS) entry which is preliminary data.</text>
</comment>
<reference evidence="1 2" key="1">
    <citation type="submission" date="2021-03" db="EMBL/GenBank/DDBJ databases">
        <title>novel species isolated from a fishpond in China.</title>
        <authorList>
            <person name="Lu H."/>
            <person name="Cai Z."/>
        </authorList>
    </citation>
    <scope>NUCLEOTIDE SEQUENCE [LARGE SCALE GENOMIC DNA]</scope>
    <source>
        <strain evidence="1 2">Y57</strain>
    </source>
</reference>
<dbReference type="Proteomes" id="UP000663992">
    <property type="component" value="Unassembled WGS sequence"/>
</dbReference>
<evidence type="ECO:0000313" key="2">
    <source>
        <dbReference type="Proteomes" id="UP000663992"/>
    </source>
</evidence>
<sequence>MAEPAVAPQDTKIGGKWLEESIRALILGLDVTVGKVTIRARDFISEYSQAAVEITARDTEFHLDWAFARGNAVFAGTEYQKLAREVAERMLMPHINEAILRREWLEVDCDC</sequence>
<evidence type="ECO:0000313" key="1">
    <source>
        <dbReference type="EMBL" id="MBN7822219.1"/>
    </source>
</evidence>
<proteinExistence type="predicted"/>
<keyword evidence="2" id="KW-1185">Reference proteome</keyword>
<protein>
    <submittedName>
        <fullName evidence="1">Uncharacterized protein</fullName>
    </submittedName>
</protein>
<dbReference type="EMBL" id="JAFKCS010000036">
    <property type="protein sequence ID" value="MBN7822219.1"/>
    <property type="molecule type" value="Genomic_DNA"/>
</dbReference>
<dbReference type="RefSeq" id="WP_206596167.1">
    <property type="nucleotide sequence ID" value="NZ_JAFKCS010000036.1"/>
</dbReference>
<name>A0ABS3D2M7_9ALTE</name>
<gene>
    <name evidence="1" type="ORF">J0A65_20305</name>
</gene>